<organism evidence="1 2">
    <name type="scientific">Ramazzottius varieornatus</name>
    <name type="common">Water bear</name>
    <name type="synonym">Tardigrade</name>
    <dbReference type="NCBI Taxonomy" id="947166"/>
    <lineage>
        <taxon>Eukaryota</taxon>
        <taxon>Metazoa</taxon>
        <taxon>Ecdysozoa</taxon>
        <taxon>Tardigrada</taxon>
        <taxon>Eutardigrada</taxon>
        <taxon>Parachela</taxon>
        <taxon>Hypsibioidea</taxon>
        <taxon>Ramazzottiidae</taxon>
        <taxon>Ramazzottius</taxon>
    </lineage>
</organism>
<name>A0A1D1V1X7_RAMVA</name>
<dbReference type="Proteomes" id="UP000186922">
    <property type="component" value="Unassembled WGS sequence"/>
</dbReference>
<gene>
    <name evidence="1" type="primary">RvY_06402</name>
    <name evidence="1" type="synonym">RvY_06402.1</name>
    <name evidence="1" type="ORF">RvY_06402-1</name>
</gene>
<evidence type="ECO:0000313" key="2">
    <source>
        <dbReference type="Proteomes" id="UP000186922"/>
    </source>
</evidence>
<reference evidence="1 2" key="1">
    <citation type="journal article" date="2016" name="Nat. Commun.">
        <title>Extremotolerant tardigrade genome and improved radiotolerance of human cultured cells by tardigrade-unique protein.</title>
        <authorList>
            <person name="Hashimoto T."/>
            <person name="Horikawa D.D."/>
            <person name="Saito Y."/>
            <person name="Kuwahara H."/>
            <person name="Kozuka-Hata H."/>
            <person name="Shin-I T."/>
            <person name="Minakuchi Y."/>
            <person name="Ohishi K."/>
            <person name="Motoyama A."/>
            <person name="Aizu T."/>
            <person name="Enomoto A."/>
            <person name="Kondo K."/>
            <person name="Tanaka S."/>
            <person name="Hara Y."/>
            <person name="Koshikawa S."/>
            <person name="Sagara H."/>
            <person name="Miura T."/>
            <person name="Yokobori S."/>
            <person name="Miyagawa K."/>
            <person name="Suzuki Y."/>
            <person name="Kubo T."/>
            <person name="Oyama M."/>
            <person name="Kohara Y."/>
            <person name="Fujiyama A."/>
            <person name="Arakawa K."/>
            <person name="Katayama T."/>
            <person name="Toyoda A."/>
            <person name="Kunieda T."/>
        </authorList>
    </citation>
    <scope>NUCLEOTIDE SEQUENCE [LARGE SCALE GENOMIC DNA]</scope>
    <source>
        <strain evidence="1 2">YOKOZUNA-1</strain>
    </source>
</reference>
<proteinExistence type="predicted"/>
<accession>A0A1D1V1X7</accession>
<dbReference type="EMBL" id="BDGG01000002">
    <property type="protein sequence ID" value="GAU94675.1"/>
    <property type="molecule type" value="Genomic_DNA"/>
</dbReference>
<evidence type="ECO:0000313" key="1">
    <source>
        <dbReference type="EMBL" id="GAU94675.1"/>
    </source>
</evidence>
<comment type="caution">
    <text evidence="1">The sequence shown here is derived from an EMBL/GenBank/DDBJ whole genome shotgun (WGS) entry which is preliminary data.</text>
</comment>
<dbReference type="AlphaFoldDB" id="A0A1D1V1X7"/>
<protein>
    <submittedName>
        <fullName evidence="1">Uncharacterized protein</fullName>
    </submittedName>
</protein>
<sequence length="131" mass="14184">MLMALGMIDLGDLAPPWHLCPCNPVSSKRQGKYGRLIAATDRALSSCITWGPCLCRLPSLATLSCHKPLTLDFRQVLLIACQMPGQLLRYIVCLPCAAHTEQSTYLPTSSLLSAMHASATKAALSFLAKVR</sequence>
<keyword evidence="2" id="KW-1185">Reference proteome</keyword>